<organism evidence="7 8">
    <name type="scientific">Piscinibacter terrae</name>
    <dbReference type="NCBI Taxonomy" id="2496871"/>
    <lineage>
        <taxon>Bacteria</taxon>
        <taxon>Pseudomonadati</taxon>
        <taxon>Pseudomonadota</taxon>
        <taxon>Betaproteobacteria</taxon>
        <taxon>Burkholderiales</taxon>
        <taxon>Sphaerotilaceae</taxon>
        <taxon>Piscinibacter</taxon>
    </lineage>
</organism>
<evidence type="ECO:0000256" key="4">
    <source>
        <dbReference type="ARBA" id="ARBA00022989"/>
    </source>
</evidence>
<dbReference type="PANTHER" id="PTHR34478:SF1">
    <property type="entry name" value="PROTEIN LEMA"/>
    <property type="match status" value="1"/>
</dbReference>
<evidence type="ECO:0000313" key="8">
    <source>
        <dbReference type="Proteomes" id="UP000267464"/>
    </source>
</evidence>
<dbReference type="Pfam" id="PF04011">
    <property type="entry name" value="LemA"/>
    <property type="match status" value="1"/>
</dbReference>
<dbReference type="GO" id="GO:0016020">
    <property type="term" value="C:membrane"/>
    <property type="evidence" value="ECO:0007669"/>
    <property type="project" value="UniProtKB-SubCell"/>
</dbReference>
<comment type="caution">
    <text evidence="7">The sequence shown here is derived from an EMBL/GenBank/DDBJ whole genome shotgun (WGS) entry which is preliminary data.</text>
</comment>
<proteinExistence type="inferred from homology"/>
<comment type="similarity">
    <text evidence="2">Belongs to the LemA family.</text>
</comment>
<evidence type="ECO:0000313" key="7">
    <source>
        <dbReference type="EMBL" id="RQP22450.1"/>
    </source>
</evidence>
<dbReference type="InterPro" id="IPR023353">
    <property type="entry name" value="LemA-like_dom_sf"/>
</dbReference>
<evidence type="ECO:0000256" key="2">
    <source>
        <dbReference type="ARBA" id="ARBA00008854"/>
    </source>
</evidence>
<dbReference type="SUPFAM" id="SSF140478">
    <property type="entry name" value="LemA-like"/>
    <property type="match status" value="1"/>
</dbReference>
<keyword evidence="8" id="KW-1185">Reference proteome</keyword>
<dbReference type="PANTHER" id="PTHR34478">
    <property type="entry name" value="PROTEIN LEMA"/>
    <property type="match status" value="1"/>
</dbReference>
<evidence type="ECO:0000256" key="1">
    <source>
        <dbReference type="ARBA" id="ARBA00004167"/>
    </source>
</evidence>
<feature type="transmembrane region" description="Helical" evidence="6">
    <location>
        <begin position="6"/>
        <end position="26"/>
    </location>
</feature>
<dbReference type="RefSeq" id="WP_124542672.1">
    <property type="nucleotide sequence ID" value="NZ_QUSW01000007.1"/>
</dbReference>
<comment type="subcellular location">
    <subcellularLocation>
        <location evidence="1">Membrane</location>
        <topology evidence="1">Single-pass membrane protein</topology>
    </subcellularLocation>
</comment>
<dbReference type="Proteomes" id="UP000267464">
    <property type="component" value="Unassembled WGS sequence"/>
</dbReference>
<dbReference type="InterPro" id="IPR007156">
    <property type="entry name" value="MamQ_LemA"/>
</dbReference>
<dbReference type="EMBL" id="QUSW01000007">
    <property type="protein sequence ID" value="RQP22450.1"/>
    <property type="molecule type" value="Genomic_DNA"/>
</dbReference>
<evidence type="ECO:0000256" key="3">
    <source>
        <dbReference type="ARBA" id="ARBA00022692"/>
    </source>
</evidence>
<dbReference type="AlphaFoldDB" id="A0A3N7HK51"/>
<dbReference type="OrthoDB" id="9804152at2"/>
<keyword evidence="4 6" id="KW-1133">Transmembrane helix</keyword>
<dbReference type="Gene3D" id="1.20.1440.20">
    <property type="entry name" value="LemA-like domain"/>
    <property type="match status" value="1"/>
</dbReference>
<keyword evidence="3 6" id="KW-0812">Transmembrane</keyword>
<accession>A0A3N7HK51</accession>
<evidence type="ECO:0000256" key="6">
    <source>
        <dbReference type="SAM" id="Phobius"/>
    </source>
</evidence>
<reference evidence="7 8" key="2">
    <citation type="submission" date="2018-12" db="EMBL/GenBank/DDBJ databases">
        <title>Rhizobacter gummiphilus sp. nov., a rubber-degrading bacterium isolated from the soil of a botanical garden in Japan.</title>
        <authorList>
            <person name="Shunsuke S.S."/>
        </authorList>
    </citation>
    <scope>NUCLEOTIDE SEQUENCE [LARGE SCALE GENOMIC DNA]</scope>
    <source>
        <strain evidence="7 8">S-16</strain>
    </source>
</reference>
<keyword evidence="5 6" id="KW-0472">Membrane</keyword>
<sequence length="181" mass="19992">MTTAQIVGWVIAAVLVFWAVGAYNRLVSLRNDISKAFVPVDAQIRQRHMLLEQWVEGLRPLLEHNRQVLDAVLAACGQLQAACDVVRTRPSAARPMASLRMAEETLADARTRLKNELPAKPEMLAGLGVAVFGEELAAADSTLGFARRQFNEATQTYNDALDQFPTWLIAGLFRFRNAGTL</sequence>
<reference evidence="7 8" key="1">
    <citation type="submission" date="2018-08" db="EMBL/GenBank/DDBJ databases">
        <authorList>
            <person name="Khan S.A."/>
            <person name="Jeon C.O."/>
            <person name="Chun B.H."/>
            <person name="Jeong S.E."/>
        </authorList>
    </citation>
    <scope>NUCLEOTIDE SEQUENCE [LARGE SCALE GENOMIC DNA]</scope>
    <source>
        <strain evidence="7 8">S-16</strain>
    </source>
</reference>
<protein>
    <submittedName>
        <fullName evidence="7">LemA family protein</fullName>
    </submittedName>
</protein>
<name>A0A3N7HK51_9BURK</name>
<evidence type="ECO:0000256" key="5">
    <source>
        <dbReference type="ARBA" id="ARBA00023136"/>
    </source>
</evidence>
<gene>
    <name evidence="7" type="ORF">DZC73_22660</name>
</gene>